<feature type="transmembrane region" description="Helical" evidence="1">
    <location>
        <begin position="37"/>
        <end position="58"/>
    </location>
</feature>
<proteinExistence type="predicted"/>
<dbReference type="Pfam" id="PF14079">
    <property type="entry name" value="DUF4260"/>
    <property type="match status" value="1"/>
</dbReference>
<organism evidence="2 3">
    <name type="scientific">Caballeronia udeis</name>
    <dbReference type="NCBI Taxonomy" id="1232866"/>
    <lineage>
        <taxon>Bacteria</taxon>
        <taxon>Pseudomonadati</taxon>
        <taxon>Pseudomonadota</taxon>
        <taxon>Betaproteobacteria</taxon>
        <taxon>Burkholderiales</taxon>
        <taxon>Burkholderiaceae</taxon>
        <taxon>Caballeronia</taxon>
    </lineage>
</organism>
<accession>A0ABW8MXD6</accession>
<keyword evidence="3" id="KW-1185">Reference proteome</keyword>
<reference evidence="2 3" key="1">
    <citation type="submission" date="2024-10" db="EMBL/GenBank/DDBJ databases">
        <authorList>
            <person name="Deangelis K."/>
            <person name="Huntemann M."/>
            <person name="Clum A."/>
            <person name="Wang J."/>
            <person name="Palaniappan K."/>
            <person name="Ritter S."/>
            <person name="Chen I.-M."/>
            <person name="Stamatis D."/>
            <person name="Reddy T."/>
            <person name="O'Malley R."/>
            <person name="Daum C."/>
            <person name="Ng V."/>
            <person name="Ivanova N."/>
            <person name="Kyrpides N."/>
            <person name="Woyke T."/>
        </authorList>
    </citation>
    <scope>NUCLEOTIDE SEQUENCE [LARGE SCALE GENOMIC DNA]</scope>
    <source>
        <strain evidence="2 3">GAS97</strain>
    </source>
</reference>
<dbReference type="InterPro" id="IPR025356">
    <property type="entry name" value="DUF4260"/>
</dbReference>
<evidence type="ECO:0008006" key="4">
    <source>
        <dbReference type="Google" id="ProtNLM"/>
    </source>
</evidence>
<evidence type="ECO:0000313" key="2">
    <source>
        <dbReference type="EMBL" id="MFK4447250.1"/>
    </source>
</evidence>
<comment type="caution">
    <text evidence="2">The sequence shown here is derived from an EMBL/GenBank/DDBJ whole genome shotgun (WGS) entry which is preliminary data.</text>
</comment>
<name>A0ABW8MXD6_9BURK</name>
<dbReference type="RefSeq" id="WP_404612714.1">
    <property type="nucleotide sequence ID" value="NZ_JBIYDN010000033.1"/>
</dbReference>
<keyword evidence="1" id="KW-1133">Transmembrane helix</keyword>
<keyword evidence="1" id="KW-0812">Transmembrane</keyword>
<reference evidence="2 3" key="2">
    <citation type="submission" date="2024-11" db="EMBL/GenBank/DDBJ databases">
        <title>Using genomics to understand microbial adaptation to soil warming.</title>
        <authorList>
            <person name="Deangelis K.M. PhD."/>
        </authorList>
    </citation>
    <scope>NUCLEOTIDE SEQUENCE [LARGE SCALE GENOMIC DNA]</scope>
    <source>
        <strain evidence="2 3">GAS97</strain>
    </source>
</reference>
<sequence>MSNGKSTMVRAVLWQRVEGFIIFAVGVALFWHENKAMPWWGALLIFFAPDLSFLGYLFGPRTGALCYNAAHIYAFGAASLAIGLIVPIPLLVLPGALWLAHSGFDRMLGYGLKSPEGFAFTHLGRIGKQP</sequence>
<feature type="transmembrane region" description="Helical" evidence="1">
    <location>
        <begin position="12"/>
        <end position="31"/>
    </location>
</feature>
<feature type="transmembrane region" description="Helical" evidence="1">
    <location>
        <begin position="70"/>
        <end position="100"/>
    </location>
</feature>
<keyword evidence="1" id="KW-0472">Membrane</keyword>
<dbReference type="Proteomes" id="UP001620514">
    <property type="component" value="Unassembled WGS sequence"/>
</dbReference>
<gene>
    <name evidence="2" type="ORF">ABH943_007286</name>
</gene>
<protein>
    <recommendedName>
        <fullName evidence="4">DUF4260 family protein</fullName>
    </recommendedName>
</protein>
<dbReference type="EMBL" id="JBIYDN010000033">
    <property type="protein sequence ID" value="MFK4447250.1"/>
    <property type="molecule type" value="Genomic_DNA"/>
</dbReference>
<evidence type="ECO:0000256" key="1">
    <source>
        <dbReference type="SAM" id="Phobius"/>
    </source>
</evidence>
<evidence type="ECO:0000313" key="3">
    <source>
        <dbReference type="Proteomes" id="UP001620514"/>
    </source>
</evidence>